<evidence type="ECO:0000256" key="1">
    <source>
        <dbReference type="ARBA" id="ARBA00004496"/>
    </source>
</evidence>
<keyword evidence="9" id="KW-1185">Reference proteome</keyword>
<protein>
    <recommendedName>
        <fullName evidence="5">Urease accessory protein UreE</fullName>
    </recommendedName>
</protein>
<feature type="domain" description="UreE urease accessory N-terminal" evidence="7">
    <location>
        <begin position="3"/>
        <end position="67"/>
    </location>
</feature>
<dbReference type="InterPro" id="IPR012406">
    <property type="entry name" value="UreE"/>
</dbReference>
<dbReference type="HAMAP" id="MF_00822">
    <property type="entry name" value="UreE"/>
    <property type="match status" value="1"/>
</dbReference>
<gene>
    <name evidence="5" type="primary">ureE</name>
    <name evidence="8" type="ORF">K1X15_12520</name>
</gene>
<feature type="region of interest" description="Disordered" evidence="6">
    <location>
        <begin position="138"/>
        <end position="157"/>
    </location>
</feature>
<evidence type="ECO:0000256" key="5">
    <source>
        <dbReference type="HAMAP-Rule" id="MF_00822"/>
    </source>
</evidence>
<dbReference type="Gene3D" id="2.60.260.20">
    <property type="entry name" value="Urease metallochaperone UreE, N-terminal domain"/>
    <property type="match status" value="1"/>
</dbReference>
<dbReference type="InterPro" id="IPR007864">
    <property type="entry name" value="UreE_C_dom"/>
</dbReference>
<dbReference type="SUPFAM" id="SSF69287">
    <property type="entry name" value="Urease metallochaperone UreE, N-terminal domain"/>
    <property type="match status" value="1"/>
</dbReference>
<evidence type="ECO:0000256" key="6">
    <source>
        <dbReference type="SAM" id="MobiDB-lite"/>
    </source>
</evidence>
<evidence type="ECO:0000313" key="8">
    <source>
        <dbReference type="EMBL" id="QYO75464.1"/>
    </source>
</evidence>
<dbReference type="Proteomes" id="UP000825799">
    <property type="component" value="Chromosome"/>
</dbReference>
<dbReference type="EMBL" id="CP080590">
    <property type="protein sequence ID" value="QYO75464.1"/>
    <property type="molecule type" value="Genomic_DNA"/>
</dbReference>
<keyword evidence="4 5" id="KW-0143">Chaperone</keyword>
<name>A0ABX8W919_9HYPH</name>
<evidence type="ECO:0000256" key="2">
    <source>
        <dbReference type="ARBA" id="ARBA00022490"/>
    </source>
</evidence>
<evidence type="ECO:0000313" key="9">
    <source>
        <dbReference type="Proteomes" id="UP000825799"/>
    </source>
</evidence>
<accession>A0ABX8W919</accession>
<sequence>MLRVVSVLPPDHAQGTPFDLVVLEHDERRMRRKMLRLMHGDEILVDFPQTITLEDRQVLKLEDGRLVEVIAAEELLYEVRGRDGEHLLRLAWHIGNRHTPAQMEKDRILIKRDHVLKTMLEGLGATVTNVSEPFSAEHGAYHSHSHGDGGHALLNRK</sequence>
<comment type="function">
    <text evidence="5">Involved in urease metallocenter assembly. Binds nickel. Probably functions as a nickel donor during metallocenter assembly.</text>
</comment>
<dbReference type="InterPro" id="IPR036118">
    <property type="entry name" value="UreE_N_sf"/>
</dbReference>
<evidence type="ECO:0000259" key="7">
    <source>
        <dbReference type="SMART" id="SM00988"/>
    </source>
</evidence>
<dbReference type="SMART" id="SM00988">
    <property type="entry name" value="UreE_N"/>
    <property type="match status" value="1"/>
</dbReference>
<comment type="similarity">
    <text evidence="5">Belongs to the UreE family.</text>
</comment>
<dbReference type="SUPFAM" id="SSF69737">
    <property type="entry name" value="Urease metallochaperone UreE, C-terminal domain"/>
    <property type="match status" value="1"/>
</dbReference>
<dbReference type="Pfam" id="PF02814">
    <property type="entry name" value="UreE_N"/>
    <property type="match status" value="1"/>
</dbReference>
<keyword evidence="2 5" id="KW-0963">Cytoplasm</keyword>
<proteinExistence type="inferred from homology"/>
<evidence type="ECO:0000256" key="3">
    <source>
        <dbReference type="ARBA" id="ARBA00022596"/>
    </source>
</evidence>
<comment type="subcellular location">
    <subcellularLocation>
        <location evidence="1 5">Cytoplasm</location>
    </subcellularLocation>
</comment>
<dbReference type="InterPro" id="IPR004029">
    <property type="entry name" value="UreE_N"/>
</dbReference>
<dbReference type="Gene3D" id="3.30.70.790">
    <property type="entry name" value="UreE, C-terminal domain"/>
    <property type="match status" value="1"/>
</dbReference>
<organism evidence="8 9">
    <name type="scientific">Devosia salina</name>
    <dbReference type="NCBI Taxonomy" id="2860336"/>
    <lineage>
        <taxon>Bacteria</taxon>
        <taxon>Pseudomonadati</taxon>
        <taxon>Pseudomonadota</taxon>
        <taxon>Alphaproteobacteria</taxon>
        <taxon>Hyphomicrobiales</taxon>
        <taxon>Devosiaceae</taxon>
        <taxon>Devosia</taxon>
    </lineage>
</organism>
<keyword evidence="3 5" id="KW-0533">Nickel</keyword>
<evidence type="ECO:0000256" key="4">
    <source>
        <dbReference type="ARBA" id="ARBA00023186"/>
    </source>
</evidence>
<reference evidence="8 9" key="1">
    <citation type="submission" date="2021-08" db="EMBL/GenBank/DDBJ databases">
        <title>Devosia salina sp. nov., isolated from the South China Sea sediment.</title>
        <authorList>
            <person name="Zhou Z."/>
        </authorList>
    </citation>
    <scope>NUCLEOTIDE SEQUENCE [LARGE SCALE GENOMIC DNA]</scope>
    <source>
        <strain evidence="8 9">SCS-3</strain>
    </source>
</reference>
<dbReference type="RefSeq" id="WP_220303963.1">
    <property type="nucleotide sequence ID" value="NZ_CP080590.1"/>
</dbReference>
<dbReference type="CDD" id="cd00571">
    <property type="entry name" value="UreE"/>
    <property type="match status" value="1"/>
</dbReference>
<dbReference type="PIRSF" id="PIRSF036402">
    <property type="entry name" value="Ureas_acces_UreE"/>
    <property type="match status" value="1"/>
</dbReference>
<dbReference type="Pfam" id="PF05194">
    <property type="entry name" value="UreE_C"/>
    <property type="match status" value="1"/>
</dbReference>